<evidence type="ECO:0008006" key="3">
    <source>
        <dbReference type="Google" id="ProtNLM"/>
    </source>
</evidence>
<evidence type="ECO:0000313" key="2">
    <source>
        <dbReference type="Proteomes" id="UP000219338"/>
    </source>
</evidence>
<sequence>METSGIPLESVNHNRTQLQDLQQRAACNYACIGRVNLQYFQKPQKLNHHQAQWVTELTEYHFTLHYKPGTANKKVDLLSQRADHEQGQDDNNEIVILQPEHFRAMIMPTINDTHEHIKSVIHDHQKWDQGITTSLNHKKGI</sequence>
<reference evidence="2" key="1">
    <citation type="journal article" date="2017" name="Nat. Ecol. Evol.">
        <title>Genome expansion and lineage-specific genetic innovations in the forest pathogenic fungi Armillaria.</title>
        <authorList>
            <person name="Sipos G."/>
            <person name="Prasanna A.N."/>
            <person name="Walter M.C."/>
            <person name="O'Connor E."/>
            <person name="Balint B."/>
            <person name="Krizsan K."/>
            <person name="Kiss B."/>
            <person name="Hess J."/>
            <person name="Varga T."/>
            <person name="Slot J."/>
            <person name="Riley R."/>
            <person name="Boka B."/>
            <person name="Rigling D."/>
            <person name="Barry K."/>
            <person name="Lee J."/>
            <person name="Mihaltcheva S."/>
            <person name="LaButti K."/>
            <person name="Lipzen A."/>
            <person name="Waldron R."/>
            <person name="Moloney N.M."/>
            <person name="Sperisen C."/>
            <person name="Kredics L."/>
            <person name="Vagvoelgyi C."/>
            <person name="Patrignani A."/>
            <person name="Fitzpatrick D."/>
            <person name="Nagy I."/>
            <person name="Doyle S."/>
            <person name="Anderson J.B."/>
            <person name="Grigoriev I.V."/>
            <person name="Gueldener U."/>
            <person name="Muensterkoetter M."/>
            <person name="Nagy L.G."/>
        </authorList>
    </citation>
    <scope>NUCLEOTIDE SEQUENCE [LARGE SCALE GENOMIC DNA]</scope>
    <source>
        <strain evidence="2">C18/9</strain>
    </source>
</reference>
<dbReference type="AlphaFoldDB" id="A0A284QXW4"/>
<dbReference type="Proteomes" id="UP000219338">
    <property type="component" value="Unassembled WGS sequence"/>
</dbReference>
<gene>
    <name evidence="1" type="ORF">ARMOST_04643</name>
</gene>
<evidence type="ECO:0000313" key="1">
    <source>
        <dbReference type="EMBL" id="SJL01323.1"/>
    </source>
</evidence>
<dbReference type="OrthoDB" id="3015916at2759"/>
<name>A0A284QXW4_ARMOS</name>
<protein>
    <recommendedName>
        <fullName evidence="3">Reverse transcriptase RNase H-like domain-containing protein</fullName>
    </recommendedName>
</protein>
<organism evidence="1 2">
    <name type="scientific">Armillaria ostoyae</name>
    <name type="common">Armillaria root rot fungus</name>
    <dbReference type="NCBI Taxonomy" id="47428"/>
    <lineage>
        <taxon>Eukaryota</taxon>
        <taxon>Fungi</taxon>
        <taxon>Dikarya</taxon>
        <taxon>Basidiomycota</taxon>
        <taxon>Agaricomycotina</taxon>
        <taxon>Agaricomycetes</taxon>
        <taxon>Agaricomycetidae</taxon>
        <taxon>Agaricales</taxon>
        <taxon>Marasmiineae</taxon>
        <taxon>Physalacriaceae</taxon>
        <taxon>Armillaria</taxon>
    </lineage>
</organism>
<proteinExistence type="predicted"/>
<accession>A0A284QXW4</accession>
<dbReference type="OMA" id="NDTHEHI"/>
<dbReference type="EMBL" id="FUEG01000003">
    <property type="protein sequence ID" value="SJL01323.1"/>
    <property type="molecule type" value="Genomic_DNA"/>
</dbReference>
<keyword evidence="2" id="KW-1185">Reference proteome</keyword>